<evidence type="ECO:0000313" key="2">
    <source>
        <dbReference type="EMBL" id="DAF50579.1"/>
    </source>
</evidence>
<accession>A0A8S5SIB7</accession>
<name>A0A8S5SIB7_9VIRU</name>
<evidence type="ECO:0000259" key="1">
    <source>
        <dbReference type="Pfam" id="PF12705"/>
    </source>
</evidence>
<proteinExistence type="predicted"/>
<reference evidence="2" key="1">
    <citation type="journal article" date="2021" name="Proc. Natl. Acad. Sci. U.S.A.">
        <title>A Catalog of Tens of Thousands of Viruses from Human Metagenomes Reveals Hidden Associations with Chronic Diseases.</title>
        <authorList>
            <person name="Tisza M.J."/>
            <person name="Buck C.B."/>
        </authorList>
    </citation>
    <scope>NUCLEOTIDE SEQUENCE</scope>
    <source>
        <strain evidence="2">CtqZP6</strain>
    </source>
</reference>
<organism evidence="2">
    <name type="scientific">Phage sp. ctqZP6</name>
    <dbReference type="NCBI Taxonomy" id="2828010"/>
    <lineage>
        <taxon>Viruses</taxon>
    </lineage>
</organism>
<dbReference type="InterPro" id="IPR011604">
    <property type="entry name" value="PDDEXK-like_dom_sf"/>
</dbReference>
<protein>
    <submittedName>
        <fullName evidence="2">PD-(D/E)XK nuclease superfamily protein</fullName>
    </submittedName>
</protein>
<dbReference type="Pfam" id="PF12705">
    <property type="entry name" value="PDDEXK_1"/>
    <property type="match status" value="1"/>
</dbReference>
<dbReference type="EMBL" id="BK032598">
    <property type="protein sequence ID" value="DAF50579.1"/>
    <property type="molecule type" value="Genomic_DNA"/>
</dbReference>
<dbReference type="SUPFAM" id="SSF52980">
    <property type="entry name" value="Restriction endonuclease-like"/>
    <property type="match status" value="1"/>
</dbReference>
<dbReference type="InterPro" id="IPR011335">
    <property type="entry name" value="Restrct_endonuc-II-like"/>
</dbReference>
<sequence>MKLSHSKLAKIMSCPMSYRLTYELGIWTKVEKPALSIGSAVHWGIEHNTCDLSSYFKEQGTFKQGDTYTREQLLSEAMVYGYLKHKDEIFEQILVDPDNPDEKLVLEDETHELYVTGKLKSFLQNQDHHDFVGIVDLLLLTNKGFVVIDYKTSTYEPDWDGYLDQIYRYIFMLQSEFPDVPVVKVGIINIKKTAIRQKKMENESEFFNRMKFEYEINTENYVNYHEFPKKDIDERLLNSYIENLSIMADAAQTIVDNKLFFINFSNAKTSYGKSDFYDIFYHTPNAYVLYAITDFVWDEDEKLFSDKRDCIELDMRCADADYAKVLNKYSLFEPLYIEYFKDKIADETTLMQFVEHLRSQYYIDDDLILLYLKTLNMKQKVVKAFGCVNVNEKYDNLLYSFNQEKEVENDGTETETEASAGE</sequence>
<dbReference type="Gene3D" id="3.90.320.10">
    <property type="match status" value="1"/>
</dbReference>
<feature type="domain" description="PD-(D/E)XK endonuclease-like" evidence="1">
    <location>
        <begin position="3"/>
        <end position="218"/>
    </location>
</feature>
<dbReference type="InterPro" id="IPR038726">
    <property type="entry name" value="PDDEXK_AddAB-type"/>
</dbReference>